<feature type="domain" description="TY-Chap C-terminal" evidence="2">
    <location>
        <begin position="152"/>
        <end position="241"/>
    </location>
</feature>
<gene>
    <name evidence="3" type="ORF">JTZ10_14655</name>
</gene>
<dbReference type="AlphaFoldDB" id="A0AAW4G6X7"/>
<dbReference type="InterPro" id="IPR054342">
    <property type="entry name" value="TY-Chap_C"/>
</dbReference>
<dbReference type="Pfam" id="PF22554">
    <property type="entry name" value="Chap-C"/>
    <property type="match status" value="1"/>
</dbReference>
<name>A0AAW4G6X7_GORRU</name>
<sequence>MKVAEENLSLSDLQIWISSALEPMVGHEAVNDDDGDFPIQFDTGAAFITAVEDEKAIHVFSPLVIDIVETDYAGFVVQRLNRAHPALKFFLVGDTIRVRAILYADPPVEAHLIRCLTEFESVMTDGAEIAQDVGGTFAWEPGAKDEDDDDEELPTPIMILIQLDADGDHPLSPEDVARICDDDGAAILRYIRIVEEQMINWRNSADDALATGDTDEAEACLHEARGWEKTARDLRGALRHVALGSS</sequence>
<reference evidence="3" key="1">
    <citation type="submission" date="2021-02" db="EMBL/GenBank/DDBJ databases">
        <title>Taxonomy, biology and ecology of Rhodococcus bacteria occurring in California pistachio and other woody hosts as revealed by genome sequence analyses.</title>
        <authorList>
            <person name="Riely B."/>
            <person name="Gai Y."/>
        </authorList>
    </citation>
    <scope>NUCLEOTIDE SEQUENCE</scope>
    <source>
        <strain evidence="3">BP-295</strain>
    </source>
</reference>
<comment type="caution">
    <text evidence="3">The sequence shown here is derived from an EMBL/GenBank/DDBJ whole genome shotgun (WGS) entry which is preliminary data.</text>
</comment>
<dbReference type="EMBL" id="JAFFGU010000006">
    <property type="protein sequence ID" value="MBM7278995.1"/>
    <property type="molecule type" value="Genomic_DNA"/>
</dbReference>
<organism evidence="3 4">
    <name type="scientific">Gordonia rubripertincta</name>
    <name type="common">Rhodococcus corallinus</name>
    <dbReference type="NCBI Taxonomy" id="36822"/>
    <lineage>
        <taxon>Bacteria</taxon>
        <taxon>Bacillati</taxon>
        <taxon>Actinomycetota</taxon>
        <taxon>Actinomycetes</taxon>
        <taxon>Mycobacteriales</taxon>
        <taxon>Gordoniaceae</taxon>
        <taxon>Gordonia</taxon>
    </lineage>
</organism>
<evidence type="ECO:0000259" key="2">
    <source>
        <dbReference type="Pfam" id="PF22554"/>
    </source>
</evidence>
<proteinExistence type="predicted"/>
<evidence type="ECO:0000259" key="1">
    <source>
        <dbReference type="Pfam" id="PF22551"/>
    </source>
</evidence>
<dbReference type="Pfam" id="PF22551">
    <property type="entry name" value="TY-Chap1"/>
    <property type="match status" value="1"/>
</dbReference>
<evidence type="ECO:0000313" key="3">
    <source>
        <dbReference type="EMBL" id="MBM7278995.1"/>
    </source>
</evidence>
<evidence type="ECO:0000313" key="4">
    <source>
        <dbReference type="Proteomes" id="UP001195196"/>
    </source>
</evidence>
<protein>
    <recommendedName>
        <fullName evidence="5">YbjN domain-containing protein</fullName>
    </recommendedName>
</protein>
<accession>A0AAW4G6X7</accession>
<evidence type="ECO:0008006" key="5">
    <source>
        <dbReference type="Google" id="ProtNLM"/>
    </source>
</evidence>
<feature type="domain" description="TY-Chap central" evidence="1">
    <location>
        <begin position="12"/>
        <end position="137"/>
    </location>
</feature>
<dbReference type="InterPro" id="IPR054343">
    <property type="entry name" value="TY-Chap_M"/>
</dbReference>
<dbReference type="Proteomes" id="UP001195196">
    <property type="component" value="Unassembled WGS sequence"/>
</dbReference>
<dbReference type="RefSeq" id="WP_204718264.1">
    <property type="nucleotide sequence ID" value="NZ_JAFFGU010000006.1"/>
</dbReference>